<protein>
    <submittedName>
        <fullName evidence="2">Uncharacterized protein</fullName>
    </submittedName>
</protein>
<dbReference type="RefSeq" id="XP_056489926.1">
    <property type="nucleotide sequence ID" value="XM_056630624.1"/>
</dbReference>
<dbReference type="GeneID" id="81369604"/>
<keyword evidence="1" id="KW-0812">Transmembrane</keyword>
<evidence type="ECO:0000313" key="3">
    <source>
        <dbReference type="Proteomes" id="UP001147747"/>
    </source>
</evidence>
<gene>
    <name evidence="2" type="ORF">N7509_005987</name>
</gene>
<evidence type="ECO:0000256" key="1">
    <source>
        <dbReference type="SAM" id="Phobius"/>
    </source>
</evidence>
<keyword evidence="3" id="KW-1185">Reference proteome</keyword>
<reference evidence="2" key="1">
    <citation type="submission" date="2022-12" db="EMBL/GenBank/DDBJ databases">
        <authorList>
            <person name="Petersen C."/>
        </authorList>
    </citation>
    <scope>NUCLEOTIDE SEQUENCE</scope>
    <source>
        <strain evidence="2">IBT 29677</strain>
    </source>
</reference>
<reference evidence="2" key="2">
    <citation type="journal article" date="2023" name="IMA Fungus">
        <title>Comparative genomic study of the Penicillium genus elucidates a diverse pangenome and 15 lateral gene transfer events.</title>
        <authorList>
            <person name="Petersen C."/>
            <person name="Sorensen T."/>
            <person name="Nielsen M.R."/>
            <person name="Sondergaard T.E."/>
            <person name="Sorensen J.L."/>
            <person name="Fitzpatrick D.A."/>
            <person name="Frisvad J.C."/>
            <person name="Nielsen K.L."/>
        </authorList>
    </citation>
    <scope>NUCLEOTIDE SEQUENCE</scope>
    <source>
        <strain evidence="2">IBT 29677</strain>
    </source>
</reference>
<feature type="transmembrane region" description="Helical" evidence="1">
    <location>
        <begin position="61"/>
        <end position="84"/>
    </location>
</feature>
<sequence>MTSVIASIKDLIYSVFEVIFSTIKASFDAVFSIFHSLFASIFSVFGILLNTAKDAVGAVGGVGKFIASNIFVLAFVGIGIYGFLNYRSRQGRPVKVGNKKLN</sequence>
<keyword evidence="1" id="KW-0472">Membrane</keyword>
<evidence type="ECO:0000313" key="2">
    <source>
        <dbReference type="EMBL" id="KAJ5397874.1"/>
    </source>
</evidence>
<name>A0A9W9W372_9EURO</name>
<dbReference type="OrthoDB" id="2561686at2759"/>
<dbReference type="EMBL" id="JAPZBU010000006">
    <property type="protein sequence ID" value="KAJ5397874.1"/>
    <property type="molecule type" value="Genomic_DNA"/>
</dbReference>
<proteinExistence type="predicted"/>
<comment type="caution">
    <text evidence="2">The sequence shown here is derived from an EMBL/GenBank/DDBJ whole genome shotgun (WGS) entry which is preliminary data.</text>
</comment>
<feature type="transmembrane region" description="Helical" evidence="1">
    <location>
        <begin position="29"/>
        <end position="49"/>
    </location>
</feature>
<dbReference type="Proteomes" id="UP001147747">
    <property type="component" value="Unassembled WGS sequence"/>
</dbReference>
<organism evidence="2 3">
    <name type="scientific">Penicillium cosmopolitanum</name>
    <dbReference type="NCBI Taxonomy" id="1131564"/>
    <lineage>
        <taxon>Eukaryota</taxon>
        <taxon>Fungi</taxon>
        <taxon>Dikarya</taxon>
        <taxon>Ascomycota</taxon>
        <taxon>Pezizomycotina</taxon>
        <taxon>Eurotiomycetes</taxon>
        <taxon>Eurotiomycetidae</taxon>
        <taxon>Eurotiales</taxon>
        <taxon>Aspergillaceae</taxon>
        <taxon>Penicillium</taxon>
    </lineage>
</organism>
<keyword evidence="1" id="KW-1133">Transmembrane helix</keyword>
<accession>A0A9W9W372</accession>
<dbReference type="AlphaFoldDB" id="A0A9W9W372"/>